<sequence>MYSLETRLTSNPECFSNVYVPARNPSNVIPSEDTYSVDLCANSGAGLRILTLIRDASFCLSG</sequence>
<dbReference type="Proteomes" id="UP000225972">
    <property type="component" value="Unassembled WGS sequence"/>
</dbReference>
<reference evidence="2" key="1">
    <citation type="submission" date="2017-05" db="EMBL/GenBank/DDBJ databases">
        <authorList>
            <person name="Rodrigo-Torres L."/>
            <person name="Arahal R. D."/>
            <person name="Lucena T."/>
        </authorList>
    </citation>
    <scope>NUCLEOTIDE SEQUENCE [LARGE SCALE GENOMIC DNA]</scope>
    <source>
        <strain evidence="2">CECT 8649</strain>
    </source>
</reference>
<evidence type="ECO:0000313" key="1">
    <source>
        <dbReference type="EMBL" id="SMX27535.1"/>
    </source>
</evidence>
<gene>
    <name evidence="1" type="ORF">TRP8649_01640</name>
</gene>
<dbReference type="AlphaFoldDB" id="A0A238JAU0"/>
<dbReference type="EMBL" id="FXXP01000001">
    <property type="protein sequence ID" value="SMX27535.1"/>
    <property type="molecule type" value="Genomic_DNA"/>
</dbReference>
<keyword evidence="2" id="KW-1185">Reference proteome</keyword>
<proteinExistence type="predicted"/>
<organism evidence="1 2">
    <name type="scientific">Pelagimonas phthalicica</name>
    <dbReference type="NCBI Taxonomy" id="1037362"/>
    <lineage>
        <taxon>Bacteria</taxon>
        <taxon>Pseudomonadati</taxon>
        <taxon>Pseudomonadota</taxon>
        <taxon>Alphaproteobacteria</taxon>
        <taxon>Rhodobacterales</taxon>
        <taxon>Roseobacteraceae</taxon>
        <taxon>Pelagimonas</taxon>
    </lineage>
</organism>
<evidence type="ECO:0000313" key="2">
    <source>
        <dbReference type="Proteomes" id="UP000225972"/>
    </source>
</evidence>
<name>A0A238JAU0_9RHOB</name>
<accession>A0A238JAU0</accession>
<protein>
    <submittedName>
        <fullName evidence="1">Uncharacterized protein</fullName>
    </submittedName>
</protein>